<dbReference type="AlphaFoldDB" id="A0A6G7YI86"/>
<dbReference type="InterPro" id="IPR014509">
    <property type="entry name" value="YjdF-like"/>
</dbReference>
<feature type="transmembrane region" description="Helical" evidence="2">
    <location>
        <begin position="51"/>
        <end position="71"/>
    </location>
</feature>
<dbReference type="RefSeq" id="WP_166320053.1">
    <property type="nucleotide sequence ID" value="NZ_CP049866.1"/>
</dbReference>
<keyword evidence="2" id="KW-1133">Transmembrane helix</keyword>
<sequence length="225" mass="24181">MGRARQQRGVLDGRVLGWLVVLDLTAKTLLLLLVLQVALDPAWGNLEGKAPGARAVTYPLLAFLVPVVFHLRRSGGSYPWGADVLLTVPAFSDMLGNRLDLYDRVDWFDDLVHVANTGFLAAAVVLLCGAAGAPLRRRLELALASGMTLSLLWELWELYAFVQRSAEAGNAYVDTVGDLALGWVGAVLAALLVHAPDGSRNGSRGPENEEKAPWSRSLLSVRGGT</sequence>
<evidence type="ECO:0000313" key="4">
    <source>
        <dbReference type="Proteomes" id="UP000502035"/>
    </source>
</evidence>
<keyword evidence="2" id="KW-0472">Membrane</keyword>
<dbReference type="EMBL" id="CP049866">
    <property type="protein sequence ID" value="QIK76535.1"/>
    <property type="molecule type" value="Genomic_DNA"/>
</dbReference>
<reference evidence="3 4" key="1">
    <citation type="submission" date="2020-03" db="EMBL/GenBank/DDBJ databases">
        <title>Nocardioides sp. nov., isolated from fish.</title>
        <authorList>
            <person name="Hyun D.-W."/>
            <person name="Bae J.-W."/>
        </authorList>
    </citation>
    <scope>NUCLEOTIDE SEQUENCE [LARGE SCALE GENOMIC DNA]</scope>
    <source>
        <strain evidence="3 4">HDW12A</strain>
    </source>
</reference>
<feature type="transmembrane region" description="Helical" evidence="2">
    <location>
        <begin position="15"/>
        <end position="39"/>
    </location>
</feature>
<organism evidence="3 4">
    <name type="scientific">Nocardioides piscis</name>
    <dbReference type="NCBI Taxonomy" id="2714938"/>
    <lineage>
        <taxon>Bacteria</taxon>
        <taxon>Bacillati</taxon>
        <taxon>Actinomycetota</taxon>
        <taxon>Actinomycetes</taxon>
        <taxon>Propionibacteriales</taxon>
        <taxon>Nocardioidaceae</taxon>
        <taxon>Nocardioides</taxon>
    </lineage>
</organism>
<accession>A0A6G7YI86</accession>
<name>A0A6G7YI86_9ACTN</name>
<feature type="region of interest" description="Disordered" evidence="1">
    <location>
        <begin position="198"/>
        <end position="225"/>
    </location>
</feature>
<dbReference type="KEGG" id="npi:G7071_15020"/>
<keyword evidence="2" id="KW-0812">Transmembrane</keyword>
<proteinExistence type="predicted"/>
<evidence type="ECO:0000313" key="3">
    <source>
        <dbReference type="EMBL" id="QIK76535.1"/>
    </source>
</evidence>
<dbReference type="Pfam" id="PF09997">
    <property type="entry name" value="DUF2238"/>
    <property type="match status" value="1"/>
</dbReference>
<keyword evidence="4" id="KW-1185">Reference proteome</keyword>
<protein>
    <submittedName>
        <fullName evidence="3">Uncharacterized protein</fullName>
    </submittedName>
</protein>
<evidence type="ECO:0000256" key="2">
    <source>
        <dbReference type="SAM" id="Phobius"/>
    </source>
</evidence>
<gene>
    <name evidence="3" type="ORF">G7071_15020</name>
</gene>
<feature type="transmembrane region" description="Helical" evidence="2">
    <location>
        <begin position="111"/>
        <end position="132"/>
    </location>
</feature>
<evidence type="ECO:0000256" key="1">
    <source>
        <dbReference type="SAM" id="MobiDB-lite"/>
    </source>
</evidence>
<dbReference type="Proteomes" id="UP000502035">
    <property type="component" value="Chromosome"/>
</dbReference>